<reference evidence="2 3" key="1">
    <citation type="journal article" date="2020" name="Int. J. Syst. Evol. Microbiol.">
        <title>Paraburkholderia madseniana sp. nov., a phenolic acid-degrading bacterium isolated from acidic forest soil.</title>
        <authorList>
            <person name="Wilhelm R.C."/>
            <person name="Murphy S.J.L."/>
            <person name="Feriancek N.M."/>
            <person name="Karasz D.C."/>
            <person name="DeRito C.M."/>
            <person name="Newman J.D."/>
            <person name="Buckley D.H."/>
        </authorList>
    </citation>
    <scope>NUCLEOTIDE SEQUENCE [LARGE SCALE GENOMIC DNA]</scope>
    <source>
        <strain evidence="2 3">RP11</strain>
    </source>
</reference>
<organism evidence="2 3">
    <name type="scientific">Paraburkholderia madseniana</name>
    <dbReference type="NCBI Taxonomy" id="2599607"/>
    <lineage>
        <taxon>Bacteria</taxon>
        <taxon>Pseudomonadati</taxon>
        <taxon>Pseudomonadota</taxon>
        <taxon>Betaproteobacteria</taxon>
        <taxon>Burkholderiales</taxon>
        <taxon>Burkholderiaceae</taxon>
        <taxon>Paraburkholderia</taxon>
    </lineage>
</organism>
<dbReference type="EMBL" id="VOSW01000255">
    <property type="protein sequence ID" value="KAE8753359.1"/>
    <property type="molecule type" value="Genomic_DNA"/>
</dbReference>
<proteinExistence type="predicted"/>
<sequence length="154" mass="16741">MNLVLSLGGLPAGDSQAGITERHAQQPDVERFESLMNRGDGGTQPGGTPPSTEFGSELRVERTSHAQGEYGSLHGFRDMVGQMGKASGELSNRYKSLEKEALDFGNGLDLNDPATAIKAVEHQAQMTTANLEFHFVLQSADDVRHTFRTLLQQQ</sequence>
<dbReference type="Proteomes" id="UP000463700">
    <property type="component" value="Unassembled WGS sequence"/>
</dbReference>
<feature type="region of interest" description="Disordered" evidence="1">
    <location>
        <begin position="1"/>
        <end position="56"/>
    </location>
</feature>
<protein>
    <recommendedName>
        <fullName evidence="4">Type III secretion protein</fullName>
    </recommendedName>
</protein>
<feature type="compositionally biased region" description="Basic and acidic residues" evidence="1">
    <location>
        <begin position="20"/>
        <end position="33"/>
    </location>
</feature>
<comment type="caution">
    <text evidence="2">The sequence shown here is derived from an EMBL/GenBank/DDBJ whole genome shotgun (WGS) entry which is preliminary data.</text>
</comment>
<evidence type="ECO:0000256" key="1">
    <source>
        <dbReference type="SAM" id="MobiDB-lite"/>
    </source>
</evidence>
<dbReference type="RefSeq" id="WP_154567989.1">
    <property type="nucleotide sequence ID" value="NZ_VOSW01000255.1"/>
</dbReference>
<accession>A0A6N6VZE1</accession>
<gene>
    <name evidence="2" type="ORF">FSO04_45635</name>
</gene>
<evidence type="ECO:0000313" key="2">
    <source>
        <dbReference type="EMBL" id="KAE8753359.1"/>
    </source>
</evidence>
<evidence type="ECO:0000313" key="3">
    <source>
        <dbReference type="Proteomes" id="UP000463700"/>
    </source>
</evidence>
<dbReference type="AlphaFoldDB" id="A0A6N6VZE1"/>
<evidence type="ECO:0008006" key="4">
    <source>
        <dbReference type="Google" id="ProtNLM"/>
    </source>
</evidence>
<name>A0A6N6VZE1_9BURK</name>